<keyword evidence="1" id="KW-0472">Membrane</keyword>
<sequence length="63" mass="7240">MAIAAASHVGATDRLSDWYNLVWQQPGLMRWSFIFTTSLVSSGILFFFPLFESVLKLLRDLQF</sequence>
<evidence type="ECO:0000313" key="2">
    <source>
        <dbReference type="EMBL" id="ACF87346.1"/>
    </source>
</evidence>
<protein>
    <submittedName>
        <fullName evidence="2">Uncharacterized protein</fullName>
    </submittedName>
</protein>
<keyword evidence="1" id="KW-1133">Transmembrane helix</keyword>
<accession>B4FZ03</accession>
<keyword evidence="1" id="KW-0812">Transmembrane</keyword>
<proteinExistence type="evidence at transcript level"/>
<name>B4FZ03_MAIZE</name>
<evidence type="ECO:0000256" key="1">
    <source>
        <dbReference type="SAM" id="Phobius"/>
    </source>
</evidence>
<dbReference type="AlphaFoldDB" id="B4FZ03"/>
<organism evidence="2">
    <name type="scientific">Zea mays</name>
    <name type="common">Maize</name>
    <dbReference type="NCBI Taxonomy" id="4577"/>
    <lineage>
        <taxon>Eukaryota</taxon>
        <taxon>Viridiplantae</taxon>
        <taxon>Streptophyta</taxon>
        <taxon>Embryophyta</taxon>
        <taxon>Tracheophyta</taxon>
        <taxon>Spermatophyta</taxon>
        <taxon>Magnoliopsida</taxon>
        <taxon>Liliopsida</taxon>
        <taxon>Poales</taxon>
        <taxon>Poaceae</taxon>
        <taxon>PACMAD clade</taxon>
        <taxon>Panicoideae</taxon>
        <taxon>Andropogonodae</taxon>
        <taxon>Andropogoneae</taxon>
        <taxon>Tripsacinae</taxon>
        <taxon>Zea</taxon>
    </lineage>
</organism>
<reference evidence="2" key="1">
    <citation type="journal article" date="2009" name="PLoS Genet.">
        <title>Sequencing, mapping, and analysis of 27,455 maize full-length cDNAs.</title>
        <authorList>
            <person name="Soderlund C."/>
            <person name="Descour A."/>
            <person name="Kudrna D."/>
            <person name="Bomhoff M."/>
            <person name="Boyd L."/>
            <person name="Currie J."/>
            <person name="Angelova A."/>
            <person name="Collura K."/>
            <person name="Wissotski M."/>
            <person name="Ashley E."/>
            <person name="Morrow D."/>
            <person name="Fernandes J."/>
            <person name="Walbot V."/>
            <person name="Yu Y."/>
        </authorList>
    </citation>
    <scope>NUCLEOTIDE SEQUENCE</scope>
    <source>
        <strain evidence="2">B73</strain>
    </source>
</reference>
<feature type="transmembrane region" description="Helical" evidence="1">
    <location>
        <begin position="28"/>
        <end position="51"/>
    </location>
</feature>
<dbReference type="EMBL" id="BT042341">
    <property type="protein sequence ID" value="ACF87346.1"/>
    <property type="molecule type" value="mRNA"/>
</dbReference>